<dbReference type="EMBL" id="JAVHNS010000001">
    <property type="protein sequence ID" value="KAK6363620.1"/>
    <property type="molecule type" value="Genomic_DNA"/>
</dbReference>
<feature type="domain" description="DUF5672" evidence="1">
    <location>
        <begin position="113"/>
        <end position="256"/>
    </location>
</feature>
<evidence type="ECO:0000313" key="3">
    <source>
        <dbReference type="Proteomes" id="UP001373714"/>
    </source>
</evidence>
<dbReference type="AlphaFoldDB" id="A0AAV9VNF9"/>
<organism evidence="2 3">
    <name type="scientific">Orbilia blumenaviensis</name>
    <dbReference type="NCBI Taxonomy" id="1796055"/>
    <lineage>
        <taxon>Eukaryota</taxon>
        <taxon>Fungi</taxon>
        <taxon>Dikarya</taxon>
        <taxon>Ascomycota</taxon>
        <taxon>Pezizomycotina</taxon>
        <taxon>Orbiliomycetes</taxon>
        <taxon>Orbiliales</taxon>
        <taxon>Orbiliaceae</taxon>
        <taxon>Orbilia</taxon>
    </lineage>
</organism>
<proteinExistence type="predicted"/>
<accession>A0AAV9VNF9</accession>
<name>A0AAV9VNF9_9PEZI</name>
<evidence type="ECO:0000313" key="2">
    <source>
        <dbReference type="EMBL" id="KAK6363620.1"/>
    </source>
</evidence>
<sequence length="310" mass="35400">MLLSRSCGPLLSIIFFGTLTLFLFIEPSRVLPGTISVDIRRPFQELHIPKPYNDTKLALLIENRPQAHLTPLLLHFISVVPPEWPFLFMGSNESIAHINRSAPIREYEKNGKLSIQVIPDNMTVNSQETLSRTMTNVWFYERLLPAEWLFIFQTDSIICANSGSSLNDWVEMGFSWVGASWGKSTKFGGNGGFSLRRISHLLEVLRHQNRHNGESLEDWWLTDRLGHMPSAKMANGTEEVAFSVEKVPYDTPLGYHTGWGGKLLMSQVWKEKEQREQIFDYCPEIKILMPLVQDWEAEGCEKDIASSFPS</sequence>
<gene>
    <name evidence="2" type="ORF">TWF730_001044</name>
</gene>
<dbReference type="Pfam" id="PF18922">
    <property type="entry name" value="DUF5672"/>
    <property type="match status" value="1"/>
</dbReference>
<protein>
    <recommendedName>
        <fullName evidence="1">DUF5672 domain-containing protein</fullName>
    </recommendedName>
</protein>
<evidence type="ECO:0000259" key="1">
    <source>
        <dbReference type="Pfam" id="PF18922"/>
    </source>
</evidence>
<dbReference type="InterPro" id="IPR043729">
    <property type="entry name" value="DUF5672"/>
</dbReference>
<keyword evidence="3" id="KW-1185">Reference proteome</keyword>
<comment type="caution">
    <text evidence="2">The sequence shown here is derived from an EMBL/GenBank/DDBJ whole genome shotgun (WGS) entry which is preliminary data.</text>
</comment>
<reference evidence="2 3" key="1">
    <citation type="submission" date="2019-10" db="EMBL/GenBank/DDBJ databases">
        <authorList>
            <person name="Palmer J.M."/>
        </authorList>
    </citation>
    <scope>NUCLEOTIDE SEQUENCE [LARGE SCALE GENOMIC DNA]</scope>
    <source>
        <strain evidence="2 3">TWF730</strain>
    </source>
</reference>
<dbReference type="Proteomes" id="UP001373714">
    <property type="component" value="Unassembled WGS sequence"/>
</dbReference>